<sequence>MLNAQHINKSYQHDVLTDVNVTLKPGTIYGLFGRNGIGKTTLLKILSNHIVHYQGEVHLDGKVLKENDPLTSQVYLSLDYTDPTLEHQKLNNLISFAAASLPHFDASYLEQLMGTFNLNPKAKLKSLSKGTRILFFTLLGLASGAPYTFFDEPTAGLDPANKELLFKQIQAIRDDGRCVVIATHDIGEMERLVDHVLILNADVVLDASMEEIADKAFRVFGDQATLDAHLAGKNILGRDTFGGKSIVYIYDTLAPTAQLDIAPLSLKDLFIYLTGGNAHVES</sequence>
<name>A0ABY7QTE9_9FIRM</name>
<feature type="domain" description="ABC transporter" evidence="4">
    <location>
        <begin position="2"/>
        <end position="226"/>
    </location>
</feature>
<keyword evidence="3 5" id="KW-0067">ATP-binding</keyword>
<dbReference type="PANTHER" id="PTHR42939:SF1">
    <property type="entry name" value="ABC TRANSPORTER ATP-BINDING PROTEIN ALBC-RELATED"/>
    <property type="match status" value="1"/>
</dbReference>
<keyword evidence="1" id="KW-0813">Transport</keyword>
<evidence type="ECO:0000313" key="5">
    <source>
        <dbReference type="EMBL" id="WBW50049.1"/>
    </source>
</evidence>
<accession>A0ABY7QTE9</accession>
<dbReference type="PANTHER" id="PTHR42939">
    <property type="entry name" value="ABC TRANSPORTER ATP-BINDING PROTEIN ALBC-RELATED"/>
    <property type="match status" value="1"/>
</dbReference>
<dbReference type="Proteomes" id="UP001210339">
    <property type="component" value="Chromosome"/>
</dbReference>
<dbReference type="InterPro" id="IPR003439">
    <property type="entry name" value="ABC_transporter-like_ATP-bd"/>
</dbReference>
<keyword evidence="2" id="KW-0547">Nucleotide-binding</keyword>
<evidence type="ECO:0000259" key="4">
    <source>
        <dbReference type="PROSITE" id="PS50893"/>
    </source>
</evidence>
<dbReference type="RefSeq" id="WP_271191580.1">
    <property type="nucleotide sequence ID" value="NZ_CP115667.1"/>
</dbReference>
<evidence type="ECO:0000313" key="6">
    <source>
        <dbReference type="Proteomes" id="UP001210339"/>
    </source>
</evidence>
<gene>
    <name evidence="5" type="ORF">O6R05_00340</name>
</gene>
<evidence type="ECO:0000256" key="2">
    <source>
        <dbReference type="ARBA" id="ARBA00022741"/>
    </source>
</evidence>
<evidence type="ECO:0000256" key="3">
    <source>
        <dbReference type="ARBA" id="ARBA00022840"/>
    </source>
</evidence>
<keyword evidence="6" id="KW-1185">Reference proteome</keyword>
<reference evidence="5 6" key="1">
    <citation type="submission" date="2023-01" db="EMBL/GenBank/DDBJ databases">
        <authorList>
            <person name="Lee S.H."/>
            <person name="Jung H.S."/>
            <person name="Yun J.U."/>
        </authorList>
    </citation>
    <scope>NUCLEOTIDE SEQUENCE [LARGE SCALE GENOMIC DNA]</scope>
    <source>
        <strain evidence="5 6">CBA3646</strain>
    </source>
</reference>
<dbReference type="InterPro" id="IPR003593">
    <property type="entry name" value="AAA+_ATPase"/>
</dbReference>
<organism evidence="5 6">
    <name type="scientific">Peptoniphilus equinus</name>
    <dbReference type="NCBI Taxonomy" id="3016343"/>
    <lineage>
        <taxon>Bacteria</taxon>
        <taxon>Bacillati</taxon>
        <taxon>Bacillota</taxon>
        <taxon>Tissierellia</taxon>
        <taxon>Tissierellales</taxon>
        <taxon>Peptoniphilaceae</taxon>
        <taxon>Peptoniphilus</taxon>
    </lineage>
</organism>
<dbReference type="Gene3D" id="3.40.50.300">
    <property type="entry name" value="P-loop containing nucleotide triphosphate hydrolases"/>
    <property type="match status" value="1"/>
</dbReference>
<dbReference type="GO" id="GO:0005524">
    <property type="term" value="F:ATP binding"/>
    <property type="evidence" value="ECO:0007669"/>
    <property type="project" value="UniProtKB-KW"/>
</dbReference>
<dbReference type="Pfam" id="PF00005">
    <property type="entry name" value="ABC_tran"/>
    <property type="match status" value="1"/>
</dbReference>
<evidence type="ECO:0000256" key="1">
    <source>
        <dbReference type="ARBA" id="ARBA00022448"/>
    </source>
</evidence>
<proteinExistence type="predicted"/>
<dbReference type="EMBL" id="CP115667">
    <property type="protein sequence ID" value="WBW50049.1"/>
    <property type="molecule type" value="Genomic_DNA"/>
</dbReference>
<dbReference type="InterPro" id="IPR051782">
    <property type="entry name" value="ABC_Transporter_VariousFunc"/>
</dbReference>
<protein>
    <submittedName>
        <fullName evidence="5">ABC transporter ATP-binding protein</fullName>
    </submittedName>
</protein>
<dbReference type="InterPro" id="IPR027417">
    <property type="entry name" value="P-loop_NTPase"/>
</dbReference>
<dbReference type="SMART" id="SM00382">
    <property type="entry name" value="AAA"/>
    <property type="match status" value="1"/>
</dbReference>
<dbReference type="PROSITE" id="PS50893">
    <property type="entry name" value="ABC_TRANSPORTER_2"/>
    <property type="match status" value="1"/>
</dbReference>
<dbReference type="SUPFAM" id="SSF52540">
    <property type="entry name" value="P-loop containing nucleoside triphosphate hydrolases"/>
    <property type="match status" value="1"/>
</dbReference>